<keyword evidence="1" id="KW-1133">Transmembrane helix</keyword>
<evidence type="ECO:0000313" key="3">
    <source>
        <dbReference type="Proteomes" id="UP000092460"/>
    </source>
</evidence>
<evidence type="ECO:0000256" key="1">
    <source>
        <dbReference type="SAM" id="Phobius"/>
    </source>
</evidence>
<feature type="transmembrane region" description="Helical" evidence="1">
    <location>
        <begin position="31"/>
        <end position="53"/>
    </location>
</feature>
<protein>
    <submittedName>
        <fullName evidence="2">Uncharacterized protein</fullName>
    </submittedName>
</protein>
<reference evidence="3" key="1">
    <citation type="submission" date="2015-01" db="EMBL/GenBank/DDBJ databases">
        <authorList>
            <person name="Aksoy S."/>
            <person name="Warren W."/>
            <person name="Wilson R.K."/>
        </authorList>
    </citation>
    <scope>NUCLEOTIDE SEQUENCE [LARGE SCALE GENOMIC DNA]</scope>
    <source>
        <strain evidence="3">IAEA</strain>
    </source>
</reference>
<evidence type="ECO:0000313" key="2">
    <source>
        <dbReference type="EnsemblMetazoa" id="GPPI043086-PA"/>
    </source>
</evidence>
<proteinExistence type="predicted"/>
<dbReference type="EnsemblMetazoa" id="GPPI043086-RA">
    <property type="protein sequence ID" value="GPPI043086-PA"/>
    <property type="gene ID" value="GPPI043086"/>
</dbReference>
<reference evidence="2" key="2">
    <citation type="submission" date="2020-05" db="UniProtKB">
        <authorList>
            <consortium name="EnsemblMetazoa"/>
        </authorList>
    </citation>
    <scope>IDENTIFICATION</scope>
    <source>
        <strain evidence="2">IAEA</strain>
    </source>
</reference>
<keyword evidence="1" id="KW-0812">Transmembrane</keyword>
<organism evidence="2 3">
    <name type="scientific">Glossina palpalis gambiensis</name>
    <dbReference type="NCBI Taxonomy" id="67801"/>
    <lineage>
        <taxon>Eukaryota</taxon>
        <taxon>Metazoa</taxon>
        <taxon>Ecdysozoa</taxon>
        <taxon>Arthropoda</taxon>
        <taxon>Hexapoda</taxon>
        <taxon>Insecta</taxon>
        <taxon>Pterygota</taxon>
        <taxon>Neoptera</taxon>
        <taxon>Endopterygota</taxon>
        <taxon>Diptera</taxon>
        <taxon>Brachycera</taxon>
        <taxon>Muscomorpha</taxon>
        <taxon>Hippoboscoidea</taxon>
        <taxon>Glossinidae</taxon>
        <taxon>Glossina</taxon>
    </lineage>
</organism>
<dbReference type="Proteomes" id="UP000092460">
    <property type="component" value="Unassembled WGS sequence"/>
</dbReference>
<keyword evidence="1" id="KW-0472">Membrane</keyword>
<name>A0A1B0BX09_9MUSC</name>
<sequence length="104" mass="11383">NVTRGAGSGSSCLAALSKAVAITLLSALSASLFYMAYLVQMTAVVTICPLRFINFYCILSCQHWEIGDVKLRTQACHNYTCTNYDQNTFHKHVTTTLIPSTTLS</sequence>
<keyword evidence="3" id="KW-1185">Reference proteome</keyword>
<dbReference type="EMBL" id="JXJN01022022">
    <property type="status" value="NOT_ANNOTATED_CDS"/>
    <property type="molecule type" value="Genomic_DNA"/>
</dbReference>
<accession>A0A1B0BX09</accession>
<dbReference type="VEuPathDB" id="VectorBase:GPPI043086"/>
<dbReference type="AlphaFoldDB" id="A0A1B0BX09"/>